<accession>A0A382X7I7</accession>
<dbReference type="EMBL" id="UINC01165442">
    <property type="protein sequence ID" value="SVD66834.1"/>
    <property type="molecule type" value="Genomic_DNA"/>
</dbReference>
<reference evidence="1" key="1">
    <citation type="submission" date="2018-05" db="EMBL/GenBank/DDBJ databases">
        <authorList>
            <person name="Lanie J.A."/>
            <person name="Ng W.-L."/>
            <person name="Kazmierczak K.M."/>
            <person name="Andrzejewski T.M."/>
            <person name="Davidsen T.M."/>
            <person name="Wayne K.J."/>
            <person name="Tettelin H."/>
            <person name="Glass J.I."/>
            <person name="Rusch D."/>
            <person name="Podicherti R."/>
            <person name="Tsui H.-C.T."/>
            <person name="Winkler M.E."/>
        </authorList>
    </citation>
    <scope>NUCLEOTIDE SEQUENCE</scope>
</reference>
<dbReference type="AlphaFoldDB" id="A0A382X7I7"/>
<feature type="non-terminal residue" evidence="1">
    <location>
        <position position="95"/>
    </location>
</feature>
<gene>
    <name evidence="1" type="ORF">METZ01_LOCUS419688</name>
</gene>
<organism evidence="1">
    <name type="scientific">marine metagenome</name>
    <dbReference type="NCBI Taxonomy" id="408172"/>
    <lineage>
        <taxon>unclassified sequences</taxon>
        <taxon>metagenomes</taxon>
        <taxon>ecological metagenomes</taxon>
    </lineage>
</organism>
<evidence type="ECO:0000313" key="1">
    <source>
        <dbReference type="EMBL" id="SVD66834.1"/>
    </source>
</evidence>
<proteinExistence type="predicted"/>
<protein>
    <submittedName>
        <fullName evidence="1">Uncharacterized protein</fullName>
    </submittedName>
</protein>
<name>A0A382X7I7_9ZZZZ</name>
<sequence length="95" mass="10770">MGKLPKGEITTYTDFGKVQGGMRTSYAYHTGQEAYDLYMGARYLQDMLFYDQGKVDIVFQPEDLRDNKRKYAGLVACKEGVDHLTYYEVGSSAFG</sequence>